<evidence type="ECO:0000313" key="1">
    <source>
        <dbReference type="EMBL" id="GAL80275.1"/>
    </source>
</evidence>
<sequence length="48" mass="5464">MKEKYGEIKIKKELFSEKADTLIEDLSTRIESGKQEILSYATKTGSLI</sequence>
<comment type="caution">
    <text evidence="1">The sequence shown here is derived from an EMBL/GenBank/DDBJ whole genome shotgun (WGS) entry which is preliminary data.</text>
</comment>
<name>A0A090WT14_9FLAO</name>
<dbReference type="EMBL" id="BBNU01000010">
    <property type="protein sequence ID" value="GAL80275.1"/>
    <property type="molecule type" value="Genomic_DNA"/>
</dbReference>
<evidence type="ECO:0000313" key="2">
    <source>
        <dbReference type="Proteomes" id="UP000029643"/>
    </source>
</evidence>
<reference evidence="1 2" key="1">
    <citation type="journal article" date="2014" name="Genome Announc.">
        <title>Draft Genome Sequences of Marine Flavobacterium Algibacter lectus Strains SS8 and NR4.</title>
        <authorList>
            <person name="Takatani N."/>
            <person name="Nakanishi M."/>
            <person name="Meirelles P."/>
            <person name="Mino S."/>
            <person name="Suda W."/>
            <person name="Oshima K."/>
            <person name="Hattori M."/>
            <person name="Ohkuma M."/>
            <person name="Hosokawa M."/>
            <person name="Miyashita K."/>
            <person name="Thompson F.L."/>
            <person name="Niwa A."/>
            <person name="Sawabe T."/>
            <person name="Sawabe T."/>
        </authorList>
    </citation>
    <scope>NUCLEOTIDE SEQUENCE [LARGE SCALE GENOMIC DNA]</scope>
    <source>
        <strain evidence="2">JCM19274</strain>
    </source>
</reference>
<organism evidence="1 2">
    <name type="scientific">Algibacter lectus</name>
    <dbReference type="NCBI Taxonomy" id="221126"/>
    <lineage>
        <taxon>Bacteria</taxon>
        <taxon>Pseudomonadati</taxon>
        <taxon>Bacteroidota</taxon>
        <taxon>Flavobacteriia</taxon>
        <taxon>Flavobacteriales</taxon>
        <taxon>Flavobacteriaceae</taxon>
        <taxon>Algibacter</taxon>
    </lineage>
</organism>
<accession>A0A090WT14</accession>
<gene>
    <name evidence="1" type="ORF">JCM19274_565</name>
</gene>
<dbReference type="Proteomes" id="UP000029643">
    <property type="component" value="Unassembled WGS sequence"/>
</dbReference>
<dbReference type="AlphaFoldDB" id="A0A090WT14"/>
<protein>
    <submittedName>
        <fullName evidence="1">Uncharacterized protein</fullName>
    </submittedName>
</protein>
<proteinExistence type="predicted"/>